<dbReference type="InterPro" id="IPR001387">
    <property type="entry name" value="Cro/C1-type_HTH"/>
</dbReference>
<dbReference type="EMBL" id="MF417954">
    <property type="protein sequence ID" value="ASN72446.1"/>
    <property type="molecule type" value="Genomic_DNA"/>
</dbReference>
<dbReference type="InterPro" id="IPR010982">
    <property type="entry name" value="Lambda_DNA-bd_dom_sf"/>
</dbReference>
<dbReference type="SUPFAM" id="SSF47413">
    <property type="entry name" value="lambda repressor-like DNA-binding domains"/>
    <property type="match status" value="1"/>
</dbReference>
<dbReference type="Gene3D" id="1.10.260.40">
    <property type="entry name" value="lambda repressor-like DNA-binding domains"/>
    <property type="match status" value="1"/>
</dbReference>
<dbReference type="SMART" id="SM00530">
    <property type="entry name" value="HTH_XRE"/>
    <property type="match status" value="1"/>
</dbReference>
<protein>
    <recommendedName>
        <fullName evidence="1">HTH cro/C1-type domain-containing protein</fullName>
    </recommendedName>
</protein>
<dbReference type="GO" id="GO:0003677">
    <property type="term" value="F:DNA binding"/>
    <property type="evidence" value="ECO:0007669"/>
    <property type="project" value="InterPro"/>
</dbReference>
<evidence type="ECO:0000313" key="2">
    <source>
        <dbReference type="EMBL" id="ASN72446.1"/>
    </source>
</evidence>
<evidence type="ECO:0000259" key="1">
    <source>
        <dbReference type="SMART" id="SM00530"/>
    </source>
</evidence>
<name>A0A2H4JGT9_9CAUD</name>
<organism evidence="2">
    <name type="scientific">uncultured Caudovirales phage</name>
    <dbReference type="NCBI Taxonomy" id="2100421"/>
    <lineage>
        <taxon>Viruses</taxon>
        <taxon>Duplodnaviria</taxon>
        <taxon>Heunggongvirae</taxon>
        <taxon>Uroviricota</taxon>
        <taxon>Caudoviricetes</taxon>
        <taxon>Peduoviridae</taxon>
        <taxon>Maltschvirus</taxon>
        <taxon>Maltschvirus maltsch</taxon>
    </lineage>
</organism>
<dbReference type="Pfam" id="PF13443">
    <property type="entry name" value="HTH_26"/>
    <property type="match status" value="1"/>
</dbReference>
<reference evidence="2" key="1">
    <citation type="submission" date="2017-06" db="EMBL/GenBank/DDBJ databases">
        <title>Novel phages from South African skin metaviromes.</title>
        <authorList>
            <person name="van Zyl L.J."/>
            <person name="Abrahams Y."/>
            <person name="Stander E.A."/>
            <person name="Kirby B.M."/>
            <person name="Clavaud C."/>
            <person name="Farcet C."/>
            <person name="Breton L."/>
            <person name="Trindade M.I."/>
        </authorList>
    </citation>
    <scope>NUCLEOTIDE SEQUENCE</scope>
</reference>
<gene>
    <name evidence="2" type="ORF">8AX7_6</name>
</gene>
<proteinExistence type="predicted"/>
<accession>A0A2H4JGT9</accession>
<sequence length="219" mass="25780">MIRNRLSELLSERGLKTSRVAKDVKIARSSLTSMIQNDSEMVRYDAIDKLCRYLNINVNDFFEYVPMNIELTIENIDNLTTFNNVKVLQNLSESMVSLYITADFLIDIEFNNRDYDFDCELSLSEVKYNGFFNEFIFVLKNEDEHSNLKEKVDNLTPGFKKILFKKINNLLAENFKVDFLNKADEQISFPEFSEREKYEIQEAIKNSKFAIKSNIFTEY</sequence>
<feature type="domain" description="HTH cro/C1-type" evidence="1">
    <location>
        <begin position="5"/>
        <end position="61"/>
    </location>
</feature>